<evidence type="ECO:0000313" key="2">
    <source>
        <dbReference type="Proteomes" id="UP000283269"/>
    </source>
</evidence>
<dbReference type="Proteomes" id="UP000283269">
    <property type="component" value="Unassembled WGS sequence"/>
</dbReference>
<dbReference type="InParanoid" id="A0A409VLZ4"/>
<dbReference type="InterPro" id="IPR025533">
    <property type="entry name" value="DUF4419"/>
</dbReference>
<dbReference type="STRING" id="93625.A0A409VLZ4"/>
<organism evidence="1 2">
    <name type="scientific">Psilocybe cyanescens</name>
    <dbReference type="NCBI Taxonomy" id="93625"/>
    <lineage>
        <taxon>Eukaryota</taxon>
        <taxon>Fungi</taxon>
        <taxon>Dikarya</taxon>
        <taxon>Basidiomycota</taxon>
        <taxon>Agaricomycotina</taxon>
        <taxon>Agaricomycetes</taxon>
        <taxon>Agaricomycetidae</taxon>
        <taxon>Agaricales</taxon>
        <taxon>Agaricineae</taxon>
        <taxon>Strophariaceae</taxon>
        <taxon>Psilocybe</taxon>
    </lineage>
</organism>
<gene>
    <name evidence="1" type="ORF">CVT25_005864</name>
</gene>
<dbReference type="PANTHER" id="PTHR31252">
    <property type="entry name" value="DUF4419 DOMAIN-CONTAINING PROTEIN"/>
    <property type="match status" value="1"/>
</dbReference>
<dbReference type="OrthoDB" id="9978173at2759"/>
<dbReference type="PANTHER" id="PTHR31252:SF11">
    <property type="entry name" value="DUF4419 DOMAIN-CONTAINING PROTEIN"/>
    <property type="match status" value="1"/>
</dbReference>
<dbReference type="EMBL" id="NHYD01003975">
    <property type="protein sequence ID" value="PPQ67280.1"/>
    <property type="molecule type" value="Genomic_DNA"/>
</dbReference>
<protein>
    <submittedName>
        <fullName evidence="1">Uncharacterized protein</fullName>
    </submittedName>
</protein>
<dbReference type="Gene3D" id="1.20.120.1060">
    <property type="match status" value="1"/>
</dbReference>
<dbReference type="Pfam" id="PF14388">
    <property type="entry name" value="DUF4419"/>
    <property type="match status" value="1"/>
</dbReference>
<proteinExistence type="predicted"/>
<reference evidence="1 2" key="1">
    <citation type="journal article" date="2018" name="Evol. Lett.">
        <title>Horizontal gene cluster transfer increased hallucinogenic mushroom diversity.</title>
        <authorList>
            <person name="Reynolds H.T."/>
            <person name="Vijayakumar V."/>
            <person name="Gluck-Thaler E."/>
            <person name="Korotkin H.B."/>
            <person name="Matheny P.B."/>
            <person name="Slot J.C."/>
        </authorList>
    </citation>
    <scope>NUCLEOTIDE SEQUENCE [LARGE SCALE GENOMIC DNA]</scope>
    <source>
        <strain evidence="1 2">2631</strain>
    </source>
</reference>
<evidence type="ECO:0000313" key="1">
    <source>
        <dbReference type="EMBL" id="PPQ67280.1"/>
    </source>
</evidence>
<comment type="caution">
    <text evidence="1">The sequence shown here is derived from an EMBL/GenBank/DDBJ whole genome shotgun (WGS) entry which is preliminary data.</text>
</comment>
<dbReference type="AlphaFoldDB" id="A0A409VLZ4"/>
<name>A0A409VLZ4_PSICY</name>
<keyword evidence="2" id="KW-1185">Reference proteome</keyword>
<accession>A0A409VLZ4</accession>
<sequence>MPVSFKVADHDANPFQIFEGLQASQLLTNTWGRKTRSSHGELLQSSFSGTQSTLDILPQSNGFVDTVMLAYNRHHHLILRPDDVWIAILGQFNFYVNANAENLRSQFVAHEGKKKLVVEAVGNRYSVDFGNLARQMSNLIHANVVDKDLKDWILPDFTTTSHNDTVVCSVLMMSTLKAYFSYGFTLMCGIPSVTLEGEKSDWEKILLRLDKLGSFGTEPTVWANLLKPILKRFVSAFDGEPDIDFWGKVCHHVRGGSGPGSISGWITAFCVWNSEGKWRGPDLSGAFATSNDRSYRGGPYRLILDEVQYAIMSDNAIPVGFCEVDVELDDNGEKSDCMMVSGHMGARIQREERDTISPLPAWFIFIKT</sequence>